<dbReference type="SUPFAM" id="SSF50494">
    <property type="entry name" value="Trypsin-like serine proteases"/>
    <property type="match status" value="1"/>
</dbReference>
<comment type="subcellular location">
    <subcellularLocation>
        <location evidence="1">Secreted</location>
    </subcellularLocation>
</comment>
<dbReference type="Pfam" id="PF18322">
    <property type="entry name" value="CLIP_1"/>
    <property type="match status" value="1"/>
</dbReference>
<dbReference type="Gene3D" id="2.40.10.10">
    <property type="entry name" value="Trypsin-like serine proteases"/>
    <property type="match status" value="1"/>
</dbReference>
<feature type="region of interest" description="Disordered" evidence="6">
    <location>
        <begin position="37"/>
        <end position="59"/>
    </location>
</feature>
<evidence type="ECO:0000259" key="8">
    <source>
        <dbReference type="PROSITE" id="PS50240"/>
    </source>
</evidence>
<evidence type="ECO:0000256" key="1">
    <source>
        <dbReference type="ARBA" id="ARBA00004613"/>
    </source>
</evidence>
<evidence type="ECO:0000256" key="7">
    <source>
        <dbReference type="SAM" id="SignalP"/>
    </source>
</evidence>
<dbReference type="OrthoDB" id="6656697at2759"/>
<sequence length="385" mass="39794">MNSIFVFGIISTIVVLKHVKVIAGGGFSANQYFTFPGQSPQPAPPTNQNPPPSNQNLGPLARQLISGTVPPTGSGSGITCICVPIGSCATPTDGSGQIDIRIVNTPGATSAPILACAAGLVICCSTTPYQCGVRYPPIQGAPTPVPPQAAYGEYPWQAVLLTTTDVYLGSGALISSRHVLTAAHKIANLPINTYKVRLGEWNSASTSEPIPAQEYLVAAATINPGFNGANLQNDVAVITLATPVTLGLTPTIATVCLPTASYTGQRCYVSGWGKNDFGAVGQYQAIQKEVDVPIRSTADCQSSLSATRLGPNFVFNPVSFICAGGEPGKDACTGDGGSPLVCQVANRWYLAGLVAWGIGCAQPGVPGVYVNVASYLPWIQTILSS</sequence>
<evidence type="ECO:0000256" key="4">
    <source>
        <dbReference type="ARBA" id="ARBA00068096"/>
    </source>
</evidence>
<gene>
    <name evidence="9" type="ORF">HERILL_LOCUS15437</name>
</gene>
<dbReference type="PANTHER" id="PTHR24258">
    <property type="entry name" value="SERINE PROTEASE-RELATED"/>
    <property type="match status" value="1"/>
</dbReference>
<dbReference type="InterPro" id="IPR001254">
    <property type="entry name" value="Trypsin_dom"/>
</dbReference>
<dbReference type="PRINTS" id="PR00722">
    <property type="entry name" value="CHYMOTRYPSIN"/>
</dbReference>
<dbReference type="Pfam" id="PF00089">
    <property type="entry name" value="Trypsin"/>
    <property type="match status" value="1"/>
</dbReference>
<evidence type="ECO:0000256" key="2">
    <source>
        <dbReference type="ARBA" id="ARBA00022525"/>
    </source>
</evidence>
<evidence type="ECO:0000256" key="5">
    <source>
        <dbReference type="ARBA" id="ARBA00076468"/>
    </source>
</evidence>
<dbReference type="PANTHER" id="PTHR24258:SF129">
    <property type="entry name" value="LP15124P-RELATED"/>
    <property type="match status" value="1"/>
</dbReference>
<accession>A0A7R8V7W4</accession>
<feature type="chain" id="PRO_5031495488" description="Phenoloxidase-activating factor 2" evidence="7">
    <location>
        <begin position="25"/>
        <end position="385"/>
    </location>
</feature>
<evidence type="ECO:0000313" key="9">
    <source>
        <dbReference type="EMBL" id="CAD7093130.1"/>
    </source>
</evidence>
<protein>
    <recommendedName>
        <fullName evidence="4">Phenoloxidase-activating factor 2</fullName>
    </recommendedName>
    <alternativeName>
        <fullName evidence="5">Prophenoloxidase-activating factor II</fullName>
    </alternativeName>
</protein>
<dbReference type="CDD" id="cd00190">
    <property type="entry name" value="Tryp_SPc"/>
    <property type="match status" value="1"/>
</dbReference>
<feature type="signal peptide" evidence="7">
    <location>
        <begin position="1"/>
        <end position="24"/>
    </location>
</feature>
<dbReference type="EMBL" id="LR899014">
    <property type="protein sequence ID" value="CAD7093130.1"/>
    <property type="molecule type" value="Genomic_DNA"/>
</dbReference>
<dbReference type="InterPro" id="IPR043504">
    <property type="entry name" value="Peptidase_S1_PA_chymotrypsin"/>
</dbReference>
<dbReference type="InterPro" id="IPR001314">
    <property type="entry name" value="Peptidase_S1A"/>
</dbReference>
<keyword evidence="3" id="KW-1015">Disulfide bond</keyword>
<evidence type="ECO:0000313" key="10">
    <source>
        <dbReference type="Proteomes" id="UP000594454"/>
    </source>
</evidence>
<dbReference type="Proteomes" id="UP000594454">
    <property type="component" value="Chromosome 6"/>
</dbReference>
<feature type="domain" description="Peptidase S1" evidence="8">
    <location>
        <begin position="138"/>
        <end position="384"/>
    </location>
</feature>
<dbReference type="InterPro" id="IPR041515">
    <property type="entry name" value="PPAF-2-like_Clip"/>
</dbReference>
<dbReference type="FunFam" id="2.40.10.10:FF:000038">
    <property type="entry name" value="Serine protease"/>
    <property type="match status" value="1"/>
</dbReference>
<evidence type="ECO:0000256" key="3">
    <source>
        <dbReference type="ARBA" id="ARBA00023157"/>
    </source>
</evidence>
<dbReference type="PROSITE" id="PS50240">
    <property type="entry name" value="TRYPSIN_DOM"/>
    <property type="match status" value="1"/>
</dbReference>
<keyword evidence="2" id="KW-0964">Secreted</keyword>
<dbReference type="SMART" id="SM00020">
    <property type="entry name" value="Tryp_SPc"/>
    <property type="match status" value="1"/>
</dbReference>
<feature type="compositionally biased region" description="Pro residues" evidence="6">
    <location>
        <begin position="39"/>
        <end position="53"/>
    </location>
</feature>
<keyword evidence="7" id="KW-0732">Signal</keyword>
<dbReference type="GO" id="GO:0005576">
    <property type="term" value="C:extracellular region"/>
    <property type="evidence" value="ECO:0007669"/>
    <property type="project" value="UniProtKB-SubCell"/>
</dbReference>
<dbReference type="AlphaFoldDB" id="A0A7R8V7W4"/>
<organism evidence="9 10">
    <name type="scientific">Hermetia illucens</name>
    <name type="common">Black soldier fly</name>
    <dbReference type="NCBI Taxonomy" id="343691"/>
    <lineage>
        <taxon>Eukaryota</taxon>
        <taxon>Metazoa</taxon>
        <taxon>Ecdysozoa</taxon>
        <taxon>Arthropoda</taxon>
        <taxon>Hexapoda</taxon>
        <taxon>Insecta</taxon>
        <taxon>Pterygota</taxon>
        <taxon>Neoptera</taxon>
        <taxon>Endopterygota</taxon>
        <taxon>Diptera</taxon>
        <taxon>Brachycera</taxon>
        <taxon>Stratiomyomorpha</taxon>
        <taxon>Stratiomyidae</taxon>
        <taxon>Hermetiinae</taxon>
        <taxon>Hermetia</taxon>
    </lineage>
</organism>
<reference evidence="9 10" key="1">
    <citation type="submission" date="2020-11" db="EMBL/GenBank/DDBJ databases">
        <authorList>
            <person name="Wallbank WR R."/>
            <person name="Pardo Diaz C."/>
            <person name="Kozak K."/>
            <person name="Martin S."/>
            <person name="Jiggins C."/>
            <person name="Moest M."/>
            <person name="Warren A I."/>
            <person name="Generalovic N T."/>
            <person name="Byers J.R.P. K."/>
            <person name="Montejo-Kovacevich G."/>
            <person name="Yen C E."/>
        </authorList>
    </citation>
    <scope>NUCLEOTIDE SEQUENCE [LARGE SCALE GENOMIC DNA]</scope>
</reference>
<keyword evidence="10" id="KW-1185">Reference proteome</keyword>
<proteinExistence type="predicted"/>
<dbReference type="GO" id="GO:0006508">
    <property type="term" value="P:proteolysis"/>
    <property type="evidence" value="ECO:0007669"/>
    <property type="project" value="InterPro"/>
</dbReference>
<evidence type="ECO:0000256" key="6">
    <source>
        <dbReference type="SAM" id="MobiDB-lite"/>
    </source>
</evidence>
<dbReference type="GO" id="GO:0004252">
    <property type="term" value="F:serine-type endopeptidase activity"/>
    <property type="evidence" value="ECO:0007669"/>
    <property type="project" value="InterPro"/>
</dbReference>
<name>A0A7R8V7W4_HERIL</name>
<dbReference type="OMA" id="QFGRMWW"/>
<dbReference type="InParanoid" id="A0A7R8V7W4"/>
<dbReference type="InterPro" id="IPR009003">
    <property type="entry name" value="Peptidase_S1_PA"/>
</dbReference>